<dbReference type="EMBL" id="JAWDGP010005524">
    <property type="protein sequence ID" value="KAK3756334.1"/>
    <property type="molecule type" value="Genomic_DNA"/>
</dbReference>
<proteinExistence type="predicted"/>
<name>A0AAE0YS81_9GAST</name>
<comment type="caution">
    <text evidence="2">The sequence shown here is derived from an EMBL/GenBank/DDBJ whole genome shotgun (WGS) entry which is preliminary data.</text>
</comment>
<evidence type="ECO:0000313" key="3">
    <source>
        <dbReference type="Proteomes" id="UP001283361"/>
    </source>
</evidence>
<evidence type="ECO:0000256" key="1">
    <source>
        <dbReference type="SAM" id="MobiDB-lite"/>
    </source>
</evidence>
<evidence type="ECO:0000313" key="2">
    <source>
        <dbReference type="EMBL" id="KAK3756334.1"/>
    </source>
</evidence>
<gene>
    <name evidence="2" type="ORF">RRG08_038826</name>
</gene>
<dbReference type="AlphaFoldDB" id="A0AAE0YS81"/>
<sequence>MTPPRQETDERFSRKPSLHNFTEVVSQRWTAGSMSVSVPGRGEEKKRQSRGSMARVSRDSKLTILRNDRGLVVRPQTPYLPPVLTLWPGLTAEFIAWHA</sequence>
<keyword evidence="3" id="KW-1185">Reference proteome</keyword>
<accession>A0AAE0YS81</accession>
<reference evidence="2" key="1">
    <citation type="journal article" date="2023" name="G3 (Bethesda)">
        <title>A reference genome for the long-term kleptoplast-retaining sea slug Elysia crispata morphotype clarki.</title>
        <authorList>
            <person name="Eastman K.E."/>
            <person name="Pendleton A.L."/>
            <person name="Shaikh M.A."/>
            <person name="Suttiyut T."/>
            <person name="Ogas R."/>
            <person name="Tomko P."/>
            <person name="Gavelis G."/>
            <person name="Widhalm J.R."/>
            <person name="Wisecaver J.H."/>
        </authorList>
    </citation>
    <scope>NUCLEOTIDE SEQUENCE</scope>
    <source>
        <strain evidence="2">ECLA1</strain>
    </source>
</reference>
<organism evidence="2 3">
    <name type="scientific">Elysia crispata</name>
    <name type="common">lettuce slug</name>
    <dbReference type="NCBI Taxonomy" id="231223"/>
    <lineage>
        <taxon>Eukaryota</taxon>
        <taxon>Metazoa</taxon>
        <taxon>Spiralia</taxon>
        <taxon>Lophotrochozoa</taxon>
        <taxon>Mollusca</taxon>
        <taxon>Gastropoda</taxon>
        <taxon>Heterobranchia</taxon>
        <taxon>Euthyneura</taxon>
        <taxon>Panpulmonata</taxon>
        <taxon>Sacoglossa</taxon>
        <taxon>Placobranchoidea</taxon>
        <taxon>Plakobranchidae</taxon>
        <taxon>Elysia</taxon>
    </lineage>
</organism>
<feature type="region of interest" description="Disordered" evidence="1">
    <location>
        <begin position="32"/>
        <end position="60"/>
    </location>
</feature>
<dbReference type="Proteomes" id="UP001283361">
    <property type="component" value="Unassembled WGS sequence"/>
</dbReference>
<protein>
    <submittedName>
        <fullName evidence="2">Uncharacterized protein</fullName>
    </submittedName>
</protein>